<evidence type="ECO:0008006" key="3">
    <source>
        <dbReference type="Google" id="ProtNLM"/>
    </source>
</evidence>
<reference evidence="1 2" key="1">
    <citation type="journal article" date="2019" name="Nat. Microbiol.">
        <title>Mediterranean grassland soil C-N compound turnover is dependent on rainfall and depth, and is mediated by genomically divergent microorganisms.</title>
        <authorList>
            <person name="Diamond S."/>
            <person name="Andeer P.F."/>
            <person name="Li Z."/>
            <person name="Crits-Christoph A."/>
            <person name="Burstein D."/>
            <person name="Anantharaman K."/>
            <person name="Lane K.R."/>
            <person name="Thomas B.C."/>
            <person name="Pan C."/>
            <person name="Northen T.R."/>
            <person name="Banfield J.F."/>
        </authorList>
    </citation>
    <scope>NUCLEOTIDE SEQUENCE [LARGE SCALE GENOMIC DNA]</scope>
    <source>
        <strain evidence="1">WS_4</strain>
    </source>
</reference>
<dbReference type="EMBL" id="VBOU01000043">
    <property type="protein sequence ID" value="TMQ55064.1"/>
    <property type="molecule type" value="Genomic_DNA"/>
</dbReference>
<dbReference type="AlphaFoldDB" id="A0A538SUX3"/>
<gene>
    <name evidence="1" type="ORF">E6K74_04265</name>
</gene>
<proteinExistence type="predicted"/>
<name>A0A538SUX3_UNCEI</name>
<evidence type="ECO:0000313" key="2">
    <source>
        <dbReference type="Proteomes" id="UP000319829"/>
    </source>
</evidence>
<dbReference type="Proteomes" id="UP000319829">
    <property type="component" value="Unassembled WGS sequence"/>
</dbReference>
<evidence type="ECO:0000313" key="1">
    <source>
        <dbReference type="EMBL" id="TMQ55064.1"/>
    </source>
</evidence>
<organism evidence="1 2">
    <name type="scientific">Eiseniibacteriota bacterium</name>
    <dbReference type="NCBI Taxonomy" id="2212470"/>
    <lineage>
        <taxon>Bacteria</taxon>
        <taxon>Candidatus Eiseniibacteriota</taxon>
    </lineage>
</organism>
<accession>A0A538SUX3</accession>
<comment type="caution">
    <text evidence="1">The sequence shown here is derived from an EMBL/GenBank/DDBJ whole genome shotgun (WGS) entry which is preliminary data.</text>
</comment>
<sequence>MNAAQEGAQEATQPRASSSVNPRKAVLVSLLLPGAGELYSGHKGRATGFFISEGAIWANFAAWEVAGHLRKNDYIEQARLNAGLGTESESDDYWRLVGTYMRSSGSGPDSYEDALRRDARNEFPSDPAAQDAWVAARLPTGNRAWDWTSASLRESYIETRQNSTRAFSRAKFSFALAILNRVVSAIDTQVLHRRDVKAEQSAIEQDETRLLTMITADGGGKVLIRHRF</sequence>
<protein>
    <recommendedName>
        <fullName evidence="3">DUF5683 domain-containing protein</fullName>
    </recommendedName>
</protein>